<evidence type="ECO:0000256" key="1">
    <source>
        <dbReference type="SAM" id="MobiDB-lite"/>
    </source>
</evidence>
<protein>
    <submittedName>
        <fullName evidence="3">Cytoplasmic membrane protein FsxA</fullName>
    </submittedName>
</protein>
<name>A0A3B0YC01_9ZZZZ</name>
<dbReference type="AlphaFoldDB" id="A0A3B0YC01"/>
<dbReference type="PANTHER" id="PTHR35335">
    <property type="entry name" value="UPF0716 PROTEIN FXSA"/>
    <property type="match status" value="1"/>
</dbReference>
<dbReference type="NCBIfam" id="NF008528">
    <property type="entry name" value="PRK11463.1-2"/>
    <property type="match status" value="1"/>
</dbReference>
<feature type="compositionally biased region" description="Polar residues" evidence="1">
    <location>
        <begin position="151"/>
        <end position="161"/>
    </location>
</feature>
<keyword evidence="2" id="KW-0472">Membrane</keyword>
<keyword evidence="2" id="KW-1133">Transmembrane helix</keyword>
<dbReference type="Pfam" id="PF04186">
    <property type="entry name" value="FxsA"/>
    <property type="match status" value="1"/>
</dbReference>
<feature type="transmembrane region" description="Helical" evidence="2">
    <location>
        <begin position="28"/>
        <end position="49"/>
    </location>
</feature>
<feature type="region of interest" description="Disordered" evidence="1">
    <location>
        <begin position="133"/>
        <end position="171"/>
    </location>
</feature>
<dbReference type="EMBL" id="UOFL01000116">
    <property type="protein sequence ID" value="VAW76961.1"/>
    <property type="molecule type" value="Genomic_DNA"/>
</dbReference>
<gene>
    <name evidence="3" type="ORF">MNBD_GAMMA12-1102</name>
</gene>
<dbReference type="InterPro" id="IPR007313">
    <property type="entry name" value="FxsA"/>
</dbReference>
<reference evidence="3" key="1">
    <citation type="submission" date="2018-06" db="EMBL/GenBank/DDBJ databases">
        <authorList>
            <person name="Zhirakovskaya E."/>
        </authorList>
    </citation>
    <scope>NUCLEOTIDE SEQUENCE</scope>
</reference>
<organism evidence="3">
    <name type="scientific">hydrothermal vent metagenome</name>
    <dbReference type="NCBI Taxonomy" id="652676"/>
    <lineage>
        <taxon>unclassified sequences</taxon>
        <taxon>metagenomes</taxon>
        <taxon>ecological metagenomes</taxon>
    </lineage>
</organism>
<feature type="transmembrane region" description="Helical" evidence="2">
    <location>
        <begin position="6"/>
        <end position="23"/>
    </location>
</feature>
<evidence type="ECO:0000313" key="3">
    <source>
        <dbReference type="EMBL" id="VAW76961.1"/>
    </source>
</evidence>
<proteinExistence type="predicted"/>
<feature type="transmembrane region" description="Helical" evidence="2">
    <location>
        <begin position="79"/>
        <end position="103"/>
    </location>
</feature>
<sequence length="171" mass="18610">MRVGLSTLLMLLFAIFLEIYIIISVGSLLGGLMTIFLVVFSSVLGYLLIKYQTGNTLANVQKSLMQGQIPKVPVIEAGIVMFGGVLLMIPGFITDVMGILTLVPPVRKVMASRILNQVIQKMGSAINTANMQPDFDQNINSQAETPDEVSLDNSDTGSSKQPIEGEYKRED</sequence>
<dbReference type="GO" id="GO:0016020">
    <property type="term" value="C:membrane"/>
    <property type="evidence" value="ECO:0007669"/>
    <property type="project" value="InterPro"/>
</dbReference>
<keyword evidence="2" id="KW-0812">Transmembrane</keyword>
<dbReference type="PANTHER" id="PTHR35335:SF1">
    <property type="entry name" value="UPF0716 PROTEIN FXSA"/>
    <property type="match status" value="1"/>
</dbReference>
<evidence type="ECO:0000256" key="2">
    <source>
        <dbReference type="SAM" id="Phobius"/>
    </source>
</evidence>
<feature type="compositionally biased region" description="Polar residues" evidence="1">
    <location>
        <begin position="133"/>
        <end position="144"/>
    </location>
</feature>
<accession>A0A3B0YC01</accession>